<keyword evidence="8 15" id="KW-0812">Transmembrane</keyword>
<feature type="domain" description="Histidine kinase" evidence="16">
    <location>
        <begin position="237"/>
        <end position="434"/>
    </location>
</feature>
<feature type="domain" description="HAMP" evidence="17">
    <location>
        <begin position="177"/>
        <end position="229"/>
    </location>
</feature>
<feature type="transmembrane region" description="Helical" evidence="15">
    <location>
        <begin position="153"/>
        <end position="175"/>
    </location>
</feature>
<feature type="transmembrane region" description="Helical" evidence="15">
    <location>
        <begin position="12"/>
        <end position="38"/>
    </location>
</feature>
<dbReference type="PANTHER" id="PTHR44936:SF5">
    <property type="entry name" value="SENSOR HISTIDINE KINASE ENVZ"/>
    <property type="match status" value="1"/>
</dbReference>
<gene>
    <name evidence="18" type="ORF">BFW87_25635</name>
</gene>
<dbReference type="PROSITE" id="PS50885">
    <property type="entry name" value="HAMP"/>
    <property type="match status" value="1"/>
</dbReference>
<evidence type="ECO:0000256" key="10">
    <source>
        <dbReference type="ARBA" id="ARBA00022777"/>
    </source>
</evidence>
<dbReference type="InterPro" id="IPR003594">
    <property type="entry name" value="HATPase_dom"/>
</dbReference>
<dbReference type="Proteomes" id="UP000190965">
    <property type="component" value="Unassembled WGS sequence"/>
</dbReference>
<dbReference type="GO" id="GO:0005886">
    <property type="term" value="C:plasma membrane"/>
    <property type="evidence" value="ECO:0007669"/>
    <property type="project" value="UniProtKB-SubCell"/>
</dbReference>
<dbReference type="EC" id="2.7.13.3" evidence="3"/>
<dbReference type="InterPro" id="IPR050980">
    <property type="entry name" value="2C_sensor_his_kinase"/>
</dbReference>
<reference evidence="18 19" key="1">
    <citation type="submission" date="2016-12" db="EMBL/GenBank/DDBJ databases">
        <title>Draft genome sequences of seven strains of Pseudomonas fluorescens that produce 4-formylaminooxyvinylglycine.</title>
        <authorList>
            <person name="Okrent R.A."/>
            <person name="Manning V.A."/>
            <person name="Trippe K.M."/>
        </authorList>
    </citation>
    <scope>NUCLEOTIDE SEQUENCE [LARGE SCALE GENOMIC DNA]</scope>
    <source>
        <strain evidence="18 19">P5A</strain>
    </source>
</reference>
<dbReference type="GO" id="GO:0005524">
    <property type="term" value="F:ATP binding"/>
    <property type="evidence" value="ECO:0007669"/>
    <property type="project" value="UniProtKB-KW"/>
</dbReference>
<dbReference type="SMART" id="SM00304">
    <property type="entry name" value="HAMP"/>
    <property type="match status" value="1"/>
</dbReference>
<dbReference type="Gene3D" id="1.10.287.130">
    <property type="match status" value="1"/>
</dbReference>
<keyword evidence="13" id="KW-0902">Two-component regulatory system</keyword>
<organism evidence="18 19">
    <name type="scientific">Pseudomonas fluorescens</name>
    <dbReference type="NCBI Taxonomy" id="294"/>
    <lineage>
        <taxon>Bacteria</taxon>
        <taxon>Pseudomonadati</taxon>
        <taxon>Pseudomonadota</taxon>
        <taxon>Gammaproteobacteria</taxon>
        <taxon>Pseudomonadales</taxon>
        <taxon>Pseudomonadaceae</taxon>
        <taxon>Pseudomonas</taxon>
    </lineage>
</organism>
<evidence type="ECO:0000256" key="12">
    <source>
        <dbReference type="ARBA" id="ARBA00022989"/>
    </source>
</evidence>
<keyword evidence="5" id="KW-0997">Cell inner membrane</keyword>
<dbReference type="Pfam" id="PF02518">
    <property type="entry name" value="HATPase_c"/>
    <property type="match status" value="1"/>
</dbReference>
<dbReference type="PANTHER" id="PTHR44936">
    <property type="entry name" value="SENSOR PROTEIN CREC"/>
    <property type="match status" value="1"/>
</dbReference>
<evidence type="ECO:0000256" key="7">
    <source>
        <dbReference type="ARBA" id="ARBA00022679"/>
    </source>
</evidence>
<name>A0A1T2Y281_PSEFL</name>
<evidence type="ECO:0000256" key="3">
    <source>
        <dbReference type="ARBA" id="ARBA00012438"/>
    </source>
</evidence>
<evidence type="ECO:0000256" key="1">
    <source>
        <dbReference type="ARBA" id="ARBA00000085"/>
    </source>
</evidence>
<dbReference type="SUPFAM" id="SSF158472">
    <property type="entry name" value="HAMP domain-like"/>
    <property type="match status" value="1"/>
</dbReference>
<dbReference type="GO" id="GO:0000155">
    <property type="term" value="F:phosphorelay sensor kinase activity"/>
    <property type="evidence" value="ECO:0007669"/>
    <property type="project" value="InterPro"/>
</dbReference>
<dbReference type="InterPro" id="IPR004358">
    <property type="entry name" value="Sig_transdc_His_kin-like_C"/>
</dbReference>
<keyword evidence="10" id="KW-0418">Kinase</keyword>
<dbReference type="SUPFAM" id="SSF55874">
    <property type="entry name" value="ATPase domain of HSP90 chaperone/DNA topoisomerase II/histidine kinase"/>
    <property type="match status" value="1"/>
</dbReference>
<evidence type="ECO:0000256" key="6">
    <source>
        <dbReference type="ARBA" id="ARBA00022553"/>
    </source>
</evidence>
<evidence type="ECO:0000256" key="14">
    <source>
        <dbReference type="ARBA" id="ARBA00023136"/>
    </source>
</evidence>
<dbReference type="EMBL" id="MSDF01000052">
    <property type="protein sequence ID" value="OPA86133.1"/>
    <property type="molecule type" value="Genomic_DNA"/>
</dbReference>
<dbReference type="PRINTS" id="PR00344">
    <property type="entry name" value="BCTRLSENSOR"/>
</dbReference>
<dbReference type="CDD" id="cd00082">
    <property type="entry name" value="HisKA"/>
    <property type="match status" value="1"/>
</dbReference>
<evidence type="ECO:0000313" key="18">
    <source>
        <dbReference type="EMBL" id="OPA86133.1"/>
    </source>
</evidence>
<sequence>MPTVIKFLPRSLFTRNLLVLITFAVFVQSASVTVFLLAQGPKVTEVGHLLAIELNTLNAALSQIEPARREASLLQIDRIGQLRLQQGSPPVSIQPNPLSIFGKFAAALREQLDPDIGFRWQVAPVPAVWVEMNVAGQRSWFTLPTGTVPRDRVLTSGLMLSLGLVALATIIAMLIQQRINRPLREIAEAARRLGRGSHGERLPDYAASELTAVARQFNAMSASLEAMEATRMEMLAGISHDIRTPLTKLRLTLALEARGDDSPGVGFINQIDAIVGQFLDYGRDDSGEALIYADINTLVMQIAGEFEQRGTPFELFLGHVPPFRFRPTSMLRVISNLMENALRYAGNGLEVRTHYDSGNAYIEVLDRGSGIPAEQVEHLLRPFTRADDGRSGVSGTGLGLAIVDRLVCLHGGRLRLLDRPGGGLRACVALPVSDGEASDSR</sequence>
<proteinExistence type="predicted"/>
<dbReference type="AlphaFoldDB" id="A0A1T2Y281"/>
<dbReference type="PROSITE" id="PS50109">
    <property type="entry name" value="HIS_KIN"/>
    <property type="match status" value="1"/>
</dbReference>
<evidence type="ECO:0000256" key="13">
    <source>
        <dbReference type="ARBA" id="ARBA00023012"/>
    </source>
</evidence>
<dbReference type="Gene3D" id="3.30.450.300">
    <property type="entry name" value="Sensor histidine kinase RisS, periplasmic domain"/>
    <property type="match status" value="1"/>
</dbReference>
<keyword evidence="7" id="KW-0808">Transferase</keyword>
<keyword evidence="9" id="KW-0547">Nucleotide-binding</keyword>
<comment type="caution">
    <text evidence="18">The sequence shown here is derived from an EMBL/GenBank/DDBJ whole genome shotgun (WGS) entry which is preliminary data.</text>
</comment>
<evidence type="ECO:0000256" key="11">
    <source>
        <dbReference type="ARBA" id="ARBA00022840"/>
    </source>
</evidence>
<keyword evidence="4" id="KW-1003">Cell membrane</keyword>
<accession>A0A1T2Y281</accession>
<evidence type="ECO:0000256" key="8">
    <source>
        <dbReference type="ARBA" id="ARBA00022692"/>
    </source>
</evidence>
<dbReference type="CDD" id="cd06225">
    <property type="entry name" value="HAMP"/>
    <property type="match status" value="1"/>
</dbReference>
<dbReference type="Pfam" id="PF00672">
    <property type="entry name" value="HAMP"/>
    <property type="match status" value="1"/>
</dbReference>
<evidence type="ECO:0000313" key="19">
    <source>
        <dbReference type="Proteomes" id="UP000190965"/>
    </source>
</evidence>
<dbReference type="InterPro" id="IPR036890">
    <property type="entry name" value="HATPase_C_sf"/>
</dbReference>
<comment type="subcellular location">
    <subcellularLocation>
        <location evidence="2">Cell inner membrane</location>
        <topology evidence="2">Multi-pass membrane protein</topology>
    </subcellularLocation>
</comment>
<protein>
    <recommendedName>
        <fullName evidence="3">histidine kinase</fullName>
        <ecNumber evidence="3">2.7.13.3</ecNumber>
    </recommendedName>
</protein>
<evidence type="ECO:0000256" key="2">
    <source>
        <dbReference type="ARBA" id="ARBA00004429"/>
    </source>
</evidence>
<dbReference type="OrthoDB" id="9804645at2"/>
<evidence type="ECO:0000259" key="16">
    <source>
        <dbReference type="PROSITE" id="PS50109"/>
    </source>
</evidence>
<evidence type="ECO:0000259" key="17">
    <source>
        <dbReference type="PROSITE" id="PS50885"/>
    </source>
</evidence>
<evidence type="ECO:0000256" key="9">
    <source>
        <dbReference type="ARBA" id="ARBA00022741"/>
    </source>
</evidence>
<keyword evidence="11" id="KW-0067">ATP-binding</keyword>
<comment type="catalytic activity">
    <reaction evidence="1">
        <text>ATP + protein L-histidine = ADP + protein N-phospho-L-histidine.</text>
        <dbReference type="EC" id="2.7.13.3"/>
    </reaction>
</comment>
<keyword evidence="14 15" id="KW-0472">Membrane</keyword>
<dbReference type="InterPro" id="IPR003660">
    <property type="entry name" value="HAMP_dom"/>
</dbReference>
<dbReference type="SMART" id="SM00387">
    <property type="entry name" value="HATPase_c"/>
    <property type="match status" value="1"/>
</dbReference>
<evidence type="ECO:0000256" key="15">
    <source>
        <dbReference type="SAM" id="Phobius"/>
    </source>
</evidence>
<dbReference type="InterPro" id="IPR038421">
    <property type="entry name" value="RisS_PPD_sf"/>
</dbReference>
<keyword evidence="12 15" id="KW-1133">Transmembrane helix</keyword>
<dbReference type="Gene3D" id="3.30.565.10">
    <property type="entry name" value="Histidine kinase-like ATPase, C-terminal domain"/>
    <property type="match status" value="1"/>
</dbReference>
<keyword evidence="6" id="KW-0597">Phosphoprotein</keyword>
<dbReference type="SUPFAM" id="SSF47384">
    <property type="entry name" value="Homodimeric domain of signal transducing histidine kinase"/>
    <property type="match status" value="1"/>
</dbReference>
<dbReference type="InterPro" id="IPR003661">
    <property type="entry name" value="HisK_dim/P_dom"/>
</dbReference>
<evidence type="ECO:0000256" key="4">
    <source>
        <dbReference type="ARBA" id="ARBA00022475"/>
    </source>
</evidence>
<dbReference type="SMART" id="SM00388">
    <property type="entry name" value="HisKA"/>
    <property type="match status" value="1"/>
</dbReference>
<dbReference type="InterPro" id="IPR036097">
    <property type="entry name" value="HisK_dim/P_sf"/>
</dbReference>
<evidence type="ECO:0000256" key="5">
    <source>
        <dbReference type="ARBA" id="ARBA00022519"/>
    </source>
</evidence>
<dbReference type="InterPro" id="IPR005467">
    <property type="entry name" value="His_kinase_dom"/>
</dbReference>